<evidence type="ECO:0008006" key="4">
    <source>
        <dbReference type="Google" id="ProtNLM"/>
    </source>
</evidence>
<proteinExistence type="predicted"/>
<dbReference type="RefSeq" id="WP_346758613.1">
    <property type="nucleotide sequence ID" value="NZ_JAUJEB010000002.1"/>
</dbReference>
<evidence type="ECO:0000313" key="2">
    <source>
        <dbReference type="EMBL" id="MDN5213274.1"/>
    </source>
</evidence>
<reference evidence="2" key="1">
    <citation type="submission" date="2023-06" db="EMBL/GenBank/DDBJ databases">
        <title>Genomic of Agaribacillus aureum.</title>
        <authorList>
            <person name="Wang G."/>
        </authorList>
    </citation>
    <scope>NUCLEOTIDE SEQUENCE</scope>
    <source>
        <strain evidence="2">BMA12</strain>
    </source>
</reference>
<protein>
    <recommendedName>
        <fullName evidence="4">Lipoprotein</fullName>
    </recommendedName>
</protein>
<keyword evidence="1" id="KW-0732">Signal</keyword>
<sequence length="256" mass="29024">MKIIKVFALPLICFIIFVLQSCSGDDINDPCIDENPVSASFTIYETFQLGLPEKWEAYDTDTVNTKYVLFTALEEDASYEWILGAEVISDQSFIRHSFPRGTSIEVELRVNKQPNADCFPEDDGFDTLKRTFYVTETLFCDALLNGSYVGHDLEDENSERTIAIDVCYEYPNPFNDTEPRIFNLVPGCDIYGFGKQNIAYKQMYFGDNGVLECLNPTGFAYIYGKSNDSIRIDYSIDKSAGDIENSITKTFIGVRK</sequence>
<evidence type="ECO:0000256" key="1">
    <source>
        <dbReference type="SAM" id="SignalP"/>
    </source>
</evidence>
<dbReference type="PROSITE" id="PS51257">
    <property type="entry name" value="PROKAR_LIPOPROTEIN"/>
    <property type="match status" value="1"/>
</dbReference>
<comment type="caution">
    <text evidence="2">The sequence shown here is derived from an EMBL/GenBank/DDBJ whole genome shotgun (WGS) entry which is preliminary data.</text>
</comment>
<keyword evidence="3" id="KW-1185">Reference proteome</keyword>
<dbReference type="Proteomes" id="UP001172083">
    <property type="component" value="Unassembled WGS sequence"/>
</dbReference>
<feature type="chain" id="PRO_5045251467" description="Lipoprotein" evidence="1">
    <location>
        <begin position="24"/>
        <end position="256"/>
    </location>
</feature>
<feature type="signal peptide" evidence="1">
    <location>
        <begin position="1"/>
        <end position="23"/>
    </location>
</feature>
<gene>
    <name evidence="2" type="ORF">QQ020_14490</name>
</gene>
<name>A0ABT8L6A7_9BACT</name>
<evidence type="ECO:0000313" key="3">
    <source>
        <dbReference type="Proteomes" id="UP001172083"/>
    </source>
</evidence>
<organism evidence="2 3">
    <name type="scientific">Agaribacillus aureus</name>
    <dbReference type="NCBI Taxonomy" id="3051825"/>
    <lineage>
        <taxon>Bacteria</taxon>
        <taxon>Pseudomonadati</taxon>
        <taxon>Bacteroidota</taxon>
        <taxon>Cytophagia</taxon>
        <taxon>Cytophagales</taxon>
        <taxon>Splendidivirgaceae</taxon>
        <taxon>Agaribacillus</taxon>
    </lineage>
</organism>
<accession>A0ABT8L6A7</accession>
<dbReference type="EMBL" id="JAUJEB010000002">
    <property type="protein sequence ID" value="MDN5213274.1"/>
    <property type="molecule type" value="Genomic_DNA"/>
</dbReference>